<evidence type="ECO:0000313" key="1">
    <source>
        <dbReference type="EMBL" id="EHN08746.1"/>
    </source>
</evidence>
<dbReference type="EMBL" id="AGUD01000346">
    <property type="protein sequence ID" value="EHN08746.1"/>
    <property type="molecule type" value="Genomic_DNA"/>
</dbReference>
<gene>
    <name evidence="1" type="ORF">PAI11_44520</name>
</gene>
<evidence type="ECO:0000313" key="2">
    <source>
        <dbReference type="Proteomes" id="UP000005143"/>
    </source>
</evidence>
<protein>
    <submittedName>
        <fullName evidence="1">Uncharacterized protein</fullName>
    </submittedName>
</protein>
<keyword evidence="2" id="KW-1185">Reference proteome</keyword>
<accession>H0EC53</accession>
<sequence>MREGAVGLGGSRRGRLVHGRRRTVVDRRGRPPDLREVGVHPVDVALYRLPARERALVGAGDAVHRQDTPVPQYCLATT</sequence>
<name>H0EC53_9ACTN</name>
<organism evidence="1 2">
    <name type="scientific">Patulibacter medicamentivorans</name>
    <dbReference type="NCBI Taxonomy" id="1097667"/>
    <lineage>
        <taxon>Bacteria</taxon>
        <taxon>Bacillati</taxon>
        <taxon>Actinomycetota</taxon>
        <taxon>Thermoleophilia</taxon>
        <taxon>Solirubrobacterales</taxon>
        <taxon>Patulibacteraceae</taxon>
        <taxon>Patulibacter</taxon>
    </lineage>
</organism>
<dbReference type="AlphaFoldDB" id="H0EC53"/>
<comment type="caution">
    <text evidence="1">The sequence shown here is derived from an EMBL/GenBank/DDBJ whole genome shotgun (WGS) entry which is preliminary data.</text>
</comment>
<reference evidence="1 2" key="1">
    <citation type="journal article" date="2013" name="Biodegradation">
        <title>Quantitative proteomic analysis of ibuprofen-degrading Patulibacter sp. strain I11.</title>
        <authorList>
            <person name="Almeida B."/>
            <person name="Kjeldal H."/>
            <person name="Lolas I."/>
            <person name="Knudsen A.D."/>
            <person name="Carvalho G."/>
            <person name="Nielsen K.L."/>
            <person name="Barreto Crespo M.T."/>
            <person name="Stensballe A."/>
            <person name="Nielsen J.L."/>
        </authorList>
    </citation>
    <scope>NUCLEOTIDE SEQUENCE [LARGE SCALE GENOMIC DNA]</scope>
    <source>
        <strain evidence="1 2">I11</strain>
    </source>
</reference>
<proteinExistence type="predicted"/>
<dbReference type="Proteomes" id="UP000005143">
    <property type="component" value="Unassembled WGS sequence"/>
</dbReference>